<protein>
    <submittedName>
        <fullName evidence="4">Phosphonate monoester hydrolase</fullName>
    </submittedName>
</protein>
<dbReference type="PANTHER" id="PTHR45953:SF1">
    <property type="entry name" value="IDURONATE 2-SULFATASE"/>
    <property type="match status" value="1"/>
</dbReference>
<evidence type="ECO:0000259" key="3">
    <source>
        <dbReference type="Pfam" id="PF00884"/>
    </source>
</evidence>
<dbReference type="PANTHER" id="PTHR45953">
    <property type="entry name" value="IDURONATE 2-SULFATASE"/>
    <property type="match status" value="1"/>
</dbReference>
<dbReference type="Gene3D" id="3.40.720.10">
    <property type="entry name" value="Alkaline Phosphatase, subunit A"/>
    <property type="match status" value="1"/>
</dbReference>
<feature type="domain" description="Sulfatase N-terminal" evidence="3">
    <location>
        <begin position="6"/>
        <end position="393"/>
    </location>
</feature>
<comment type="caution">
    <text evidence="4">The sequence shown here is derived from an EMBL/GenBank/DDBJ whole genome shotgun (WGS) entry which is preliminary data.</text>
</comment>
<reference evidence="4" key="1">
    <citation type="journal article" date="2014" name="Int. J. Syst. Evol. Microbiol.">
        <title>Complete genome sequence of Corynebacterium casei LMG S-19264T (=DSM 44701T), isolated from a smear-ripened cheese.</title>
        <authorList>
            <consortium name="US DOE Joint Genome Institute (JGI-PGF)"/>
            <person name="Walter F."/>
            <person name="Albersmeier A."/>
            <person name="Kalinowski J."/>
            <person name="Ruckert C."/>
        </authorList>
    </citation>
    <scope>NUCLEOTIDE SEQUENCE</scope>
    <source>
        <strain evidence="4">KCTC 42650</strain>
    </source>
</reference>
<dbReference type="EMBL" id="BNCJ01000039">
    <property type="protein sequence ID" value="GHF74415.1"/>
    <property type="molecule type" value="Genomic_DNA"/>
</dbReference>
<dbReference type="GO" id="GO:0008484">
    <property type="term" value="F:sulfuric ester hydrolase activity"/>
    <property type="evidence" value="ECO:0007669"/>
    <property type="project" value="TreeGrafter"/>
</dbReference>
<dbReference type="AlphaFoldDB" id="A0A8J3MA68"/>
<evidence type="ECO:0000313" key="5">
    <source>
        <dbReference type="Proteomes" id="UP000626220"/>
    </source>
</evidence>
<dbReference type="RefSeq" id="WP_189682997.1">
    <property type="nucleotide sequence ID" value="NZ_BNCJ01000039.1"/>
</dbReference>
<keyword evidence="5" id="KW-1185">Reference proteome</keyword>
<keyword evidence="1" id="KW-0479">Metal-binding</keyword>
<dbReference type="InterPro" id="IPR000917">
    <property type="entry name" value="Sulfatase_N"/>
</dbReference>
<dbReference type="InterPro" id="IPR017850">
    <property type="entry name" value="Alkaline_phosphatase_core_sf"/>
</dbReference>
<dbReference type="GO" id="GO:0046872">
    <property type="term" value="F:metal ion binding"/>
    <property type="evidence" value="ECO:0007669"/>
    <property type="project" value="UniProtKB-KW"/>
</dbReference>
<name>A0A8J3MA68_9RHOB</name>
<keyword evidence="2 4" id="KW-0378">Hydrolase</keyword>
<dbReference type="Proteomes" id="UP000626220">
    <property type="component" value="Unassembled WGS sequence"/>
</dbReference>
<organism evidence="4 5">
    <name type="scientific">Seohaeicola zhoushanensis</name>
    <dbReference type="NCBI Taxonomy" id="1569283"/>
    <lineage>
        <taxon>Bacteria</taxon>
        <taxon>Pseudomonadati</taxon>
        <taxon>Pseudomonadota</taxon>
        <taxon>Alphaproteobacteria</taxon>
        <taxon>Rhodobacterales</taxon>
        <taxon>Roseobacteraceae</taxon>
        <taxon>Seohaeicola</taxon>
    </lineage>
</organism>
<dbReference type="SUPFAM" id="SSF53649">
    <property type="entry name" value="Alkaline phosphatase-like"/>
    <property type="match status" value="1"/>
</dbReference>
<dbReference type="FunFam" id="3.40.720.10:FF:000062">
    <property type="entry name" value="Probable sulfatase"/>
    <property type="match status" value="1"/>
</dbReference>
<accession>A0A8J3MA68</accession>
<gene>
    <name evidence="4" type="ORF">GCM10017056_51370</name>
</gene>
<dbReference type="GO" id="GO:0005737">
    <property type="term" value="C:cytoplasm"/>
    <property type="evidence" value="ECO:0007669"/>
    <property type="project" value="TreeGrafter"/>
</dbReference>
<sequence>MPSAIRNILFIMFDQLRWDYLGCAGHPYLKTPNLDKLASKGLRFTNAYVQSPICGSSRMSFYTGRYVHSHGAQRNNFPLKVGELTLGDHLRDAGMDAFLIGKTHMEADAQGLARLGIAPDSVIGARVAECGFDVVVRDDGLWTEGPDGAYDTRTSPYNEYLAAKGYGGANGWSDHANAVELEDGEVTSGWFMKYIDRPANVAEEDSETPWLTSRAIDFLSEAGREDRPWLCHLSYIKPHWPYVVPAPYNSMFGPEHVVPAVRAEAEKQDPHPVYQAYMQTLVARSFSRQEVREKAIPSYMALIKQADDQMGRLFEYLEQAGRMDDTMIVVTSDHGDYLGDHWLGEKNFFHDCSVKVPLIIYDPRPEADATRGQTCDKLVEAIDLTATFIEAAGRKVPDHIVEGRSLCDLLHGQQPEAWREAVISEMDYSTTPMAESLGMAHRDARLFMVFDGRWKLVHAEGGLPPLLFDLQSDPQELDDLGRDTAFAVERERMYGHLHAWTRRLSQRIAISDDELDAMKGKYARRGILLGLYDGSEVPPENLSAVPLRPKEELGVS</sequence>
<proteinExistence type="predicted"/>
<dbReference type="Pfam" id="PF00884">
    <property type="entry name" value="Sulfatase"/>
    <property type="match status" value="1"/>
</dbReference>
<evidence type="ECO:0000256" key="2">
    <source>
        <dbReference type="ARBA" id="ARBA00022801"/>
    </source>
</evidence>
<evidence type="ECO:0000313" key="4">
    <source>
        <dbReference type="EMBL" id="GHF74415.1"/>
    </source>
</evidence>
<reference evidence="4" key="2">
    <citation type="submission" date="2020-09" db="EMBL/GenBank/DDBJ databases">
        <authorList>
            <person name="Sun Q."/>
            <person name="Kim S."/>
        </authorList>
    </citation>
    <scope>NUCLEOTIDE SEQUENCE</scope>
    <source>
        <strain evidence="4">KCTC 42650</strain>
    </source>
</reference>
<evidence type="ECO:0000256" key="1">
    <source>
        <dbReference type="ARBA" id="ARBA00022723"/>
    </source>
</evidence>